<accession>A0AAN8IAS2</accession>
<dbReference type="GO" id="GO:0003700">
    <property type="term" value="F:DNA-binding transcription factor activity"/>
    <property type="evidence" value="ECO:0007669"/>
    <property type="project" value="UniProtKB-UniRule"/>
</dbReference>
<protein>
    <recommendedName>
        <fullName evidence="4">NDT80 domain-containing protein</fullName>
    </recommendedName>
</protein>
<feature type="compositionally biased region" description="Polar residues" evidence="3">
    <location>
        <begin position="201"/>
        <end position="213"/>
    </location>
</feature>
<feature type="region of interest" description="Disordered" evidence="3">
    <location>
        <begin position="443"/>
        <end position="537"/>
    </location>
</feature>
<feature type="compositionally biased region" description="Polar residues" evidence="3">
    <location>
        <begin position="480"/>
        <end position="496"/>
    </location>
</feature>
<dbReference type="GO" id="GO:0003677">
    <property type="term" value="F:DNA binding"/>
    <property type="evidence" value="ECO:0007669"/>
    <property type="project" value="UniProtKB-KW"/>
</dbReference>
<feature type="compositionally biased region" description="Low complexity" evidence="3">
    <location>
        <begin position="522"/>
        <end position="531"/>
    </location>
</feature>
<dbReference type="GO" id="GO:0000228">
    <property type="term" value="C:nuclear chromosome"/>
    <property type="evidence" value="ECO:0007669"/>
    <property type="project" value="TreeGrafter"/>
</dbReference>
<evidence type="ECO:0000313" key="5">
    <source>
        <dbReference type="EMBL" id="KAK5957066.1"/>
    </source>
</evidence>
<comment type="caution">
    <text evidence="5">The sequence shown here is derived from an EMBL/GenBank/DDBJ whole genome shotgun (WGS) entry which is preliminary data.</text>
</comment>
<dbReference type="AlphaFoldDB" id="A0AAN8IAS2"/>
<evidence type="ECO:0000256" key="1">
    <source>
        <dbReference type="ARBA" id="ARBA00023125"/>
    </source>
</evidence>
<feature type="DNA-binding region" description="NDT80" evidence="2">
    <location>
        <begin position="186"/>
        <end position="458"/>
    </location>
</feature>
<dbReference type="InterPro" id="IPR008967">
    <property type="entry name" value="p53-like_TF_DNA-bd_sf"/>
</dbReference>
<dbReference type="Pfam" id="PF05224">
    <property type="entry name" value="NDT80_PhoG"/>
    <property type="match status" value="1"/>
</dbReference>
<feature type="compositionally biased region" description="Polar residues" evidence="3">
    <location>
        <begin position="53"/>
        <end position="80"/>
    </location>
</feature>
<reference evidence="5 6" key="1">
    <citation type="submission" date="2022-12" db="EMBL/GenBank/DDBJ databases">
        <title>Genomic features and morphological characterization of a novel Knufia sp. strain isolated from spacecraft assembly facility.</title>
        <authorList>
            <person name="Teixeira M."/>
            <person name="Chander A.M."/>
            <person name="Stajich J.E."/>
            <person name="Venkateswaran K."/>
        </authorList>
    </citation>
    <scope>NUCLEOTIDE SEQUENCE [LARGE SCALE GENOMIC DNA]</scope>
    <source>
        <strain evidence="5 6">FJI-L2-BK-P2</strain>
    </source>
</reference>
<dbReference type="InterPro" id="IPR024061">
    <property type="entry name" value="NDT80_DNA-bd_dom"/>
</dbReference>
<keyword evidence="1 2" id="KW-0238">DNA-binding</keyword>
<evidence type="ECO:0000256" key="2">
    <source>
        <dbReference type="PROSITE-ProRule" id="PRU00850"/>
    </source>
</evidence>
<proteinExistence type="predicted"/>
<dbReference type="EMBL" id="JAKLMC020000003">
    <property type="protein sequence ID" value="KAK5957066.1"/>
    <property type="molecule type" value="Genomic_DNA"/>
</dbReference>
<feature type="region of interest" description="Disordered" evidence="3">
    <location>
        <begin position="53"/>
        <end position="108"/>
    </location>
</feature>
<gene>
    <name evidence="5" type="ORF">OHC33_001435</name>
</gene>
<keyword evidence="6" id="KW-1185">Reference proteome</keyword>
<dbReference type="PANTHER" id="PTHR35144">
    <property type="entry name" value="MEIOSIS-SPECIFIC TRANSCRIPTION FACTOR NDT80"/>
    <property type="match status" value="1"/>
</dbReference>
<organism evidence="5 6">
    <name type="scientific">Knufia fluminis</name>
    <dbReference type="NCBI Taxonomy" id="191047"/>
    <lineage>
        <taxon>Eukaryota</taxon>
        <taxon>Fungi</taxon>
        <taxon>Dikarya</taxon>
        <taxon>Ascomycota</taxon>
        <taxon>Pezizomycotina</taxon>
        <taxon>Eurotiomycetes</taxon>
        <taxon>Chaetothyriomycetidae</taxon>
        <taxon>Chaetothyriales</taxon>
        <taxon>Trichomeriaceae</taxon>
        <taxon>Knufia</taxon>
    </lineage>
</organism>
<dbReference type="PROSITE" id="PS51517">
    <property type="entry name" value="NDT80"/>
    <property type="match status" value="1"/>
</dbReference>
<feature type="compositionally biased region" description="Low complexity" evidence="3">
    <location>
        <begin position="82"/>
        <end position="108"/>
    </location>
</feature>
<dbReference type="GO" id="GO:0045944">
    <property type="term" value="P:positive regulation of transcription by RNA polymerase II"/>
    <property type="evidence" value="ECO:0007669"/>
    <property type="project" value="TreeGrafter"/>
</dbReference>
<evidence type="ECO:0000313" key="6">
    <source>
        <dbReference type="Proteomes" id="UP001316803"/>
    </source>
</evidence>
<dbReference type="Proteomes" id="UP001316803">
    <property type="component" value="Unassembled WGS sequence"/>
</dbReference>
<feature type="domain" description="NDT80" evidence="4">
    <location>
        <begin position="186"/>
        <end position="458"/>
    </location>
</feature>
<evidence type="ECO:0000256" key="3">
    <source>
        <dbReference type="SAM" id="MobiDB-lite"/>
    </source>
</evidence>
<feature type="region of interest" description="Disordered" evidence="3">
    <location>
        <begin position="312"/>
        <end position="335"/>
    </location>
</feature>
<dbReference type="InterPro" id="IPR037141">
    <property type="entry name" value="NDT80_DNA-bd_dom_sf"/>
</dbReference>
<dbReference type="PANTHER" id="PTHR35144:SF2">
    <property type="entry name" value="MEIOSIS-SPECIFIC TRANSCRIPTION FACTOR NDT80"/>
    <property type="match status" value="1"/>
</dbReference>
<name>A0AAN8IAS2_9EURO</name>
<feature type="region of interest" description="Disordered" evidence="3">
    <location>
        <begin position="201"/>
        <end position="226"/>
    </location>
</feature>
<evidence type="ECO:0000259" key="4">
    <source>
        <dbReference type="PROSITE" id="PS51517"/>
    </source>
</evidence>
<sequence>MDPTLIHNNYFPLANDFKLQPADRHYPHSLSNNEYFERRNGLANGTLSQPMALGRQSNGMEYNTGQMQHEAPCNTTSSLILTPPHSSDESSTSATNPSSSSFTYSTLPKVSTSNVSRSEYYPSAGYIQSTFNGGANMTQFERRGALQIPAPLSPLYTYGGVNSSSFPPFTMARNPFNFPPPGRPDTYDIFAPRRGFPPNSMPLSGSLPYSSAHHQPPSRPEGPPFEDATKLSTLVGSRGQSLGVDIIASIPKGFFRVDDKWTCYRRNYFNVSCGFTFKTHTIDGQVFLQRYQHPEQVHGYAVSISAKTAAANNSESETRGLVQHTPKRDKATESVPTRHTVVPTPAQSLSNGHGLSQSGLYSTNSHLATCLSTPLEAFAHSAAQSPQTSYTFERIQFQKATANNGKRRAQQQYFHVVVELEVNVGRPGGPDEWVVVATKPSHPMVVRGRSPGHYKDSRRDSQTSMNPDNGCGHSGESGPASFSSQPFSTSHRTGINSAPHHYSHHYGTSYSHSNHRVEEVDSSSTSPGSSTALEASPKTVEHYHLSGNMTRTTLPDASLDRIVLSPILSKTSSDIMAYHHSKKRPFDDETPDCTSSFFNSTLEANYHNPSFDFSATSTSQALCASS</sequence>
<dbReference type="SUPFAM" id="SSF49417">
    <property type="entry name" value="p53-like transcription factors"/>
    <property type="match status" value="1"/>
</dbReference>
<dbReference type="InterPro" id="IPR052605">
    <property type="entry name" value="Fungal_trans_regulator"/>
</dbReference>
<dbReference type="GO" id="GO:0051321">
    <property type="term" value="P:meiotic cell cycle"/>
    <property type="evidence" value="ECO:0007669"/>
    <property type="project" value="TreeGrafter"/>
</dbReference>
<dbReference type="Gene3D" id="2.60.40.1390">
    <property type="entry name" value="NDT80 DNA-binding domain"/>
    <property type="match status" value="1"/>
</dbReference>